<evidence type="ECO:0000256" key="1">
    <source>
        <dbReference type="SAM" id="MobiDB-lite"/>
    </source>
</evidence>
<dbReference type="KEGG" id="tad:TRIADDRAFT_53501"/>
<dbReference type="AlphaFoldDB" id="B3RPE0"/>
<feature type="region of interest" description="Disordered" evidence="1">
    <location>
        <begin position="61"/>
        <end position="95"/>
    </location>
</feature>
<organism evidence="2 3">
    <name type="scientific">Trichoplax adhaerens</name>
    <name type="common">Trichoplax reptans</name>
    <dbReference type="NCBI Taxonomy" id="10228"/>
    <lineage>
        <taxon>Eukaryota</taxon>
        <taxon>Metazoa</taxon>
        <taxon>Placozoa</taxon>
        <taxon>Uniplacotomia</taxon>
        <taxon>Trichoplacea</taxon>
        <taxon>Trichoplacidae</taxon>
        <taxon>Trichoplax</taxon>
    </lineage>
</organism>
<protein>
    <submittedName>
        <fullName evidence="2">Uncharacterized protein</fullName>
    </submittedName>
</protein>
<dbReference type="CTD" id="6750668"/>
<sequence length="342" mass="39299">MHGPCHAFGENCQELVNNLLDSEERENNLVRDYVTNNHATFSRHQKTNDLHGWIPQYHEVNKPRSSHKSAFSAPSSQHSKKSSSTSANNLPFHRLNSKPSIDYKFQHFQQSERYIEQYRENHTIGLNRLEIKQDDENTLRKQDDDCDSQKQAKERRTYEHQLALYKQRNGNSSPHQQHDVIINESFDETAHDHEQPDKRGATFWKKFRQPLSTNASNDSMQHARSQGNPKYNVKSIPSAAAVSTGYFRPLSKRNQLRNSSNHFKSITKTALQAKNKYPPNGLQAAIPTSINGTTNATPRQLMDSYKHSKPAAPVQMITKVNNRNRINKITLIYRDIPSAMIS</sequence>
<keyword evidence="3" id="KW-1185">Reference proteome</keyword>
<evidence type="ECO:0000313" key="3">
    <source>
        <dbReference type="Proteomes" id="UP000009022"/>
    </source>
</evidence>
<proteinExistence type="predicted"/>
<dbReference type="HOGENOM" id="CLU_812165_0_0_1"/>
<accession>B3RPE0</accession>
<dbReference type="EMBL" id="DS985242">
    <property type="protein sequence ID" value="EDV28173.1"/>
    <property type="molecule type" value="Genomic_DNA"/>
</dbReference>
<name>B3RPE0_TRIAD</name>
<feature type="compositionally biased region" description="Polar residues" evidence="1">
    <location>
        <begin position="212"/>
        <end position="229"/>
    </location>
</feature>
<feature type="region of interest" description="Disordered" evidence="1">
    <location>
        <begin position="212"/>
        <end position="233"/>
    </location>
</feature>
<dbReference type="RefSeq" id="XP_002110007.1">
    <property type="nucleotide sequence ID" value="XM_002109971.1"/>
</dbReference>
<gene>
    <name evidence="2" type="ORF">TRIADDRAFT_53501</name>
</gene>
<evidence type="ECO:0000313" key="2">
    <source>
        <dbReference type="EMBL" id="EDV28173.1"/>
    </source>
</evidence>
<reference evidence="2 3" key="1">
    <citation type="journal article" date="2008" name="Nature">
        <title>The Trichoplax genome and the nature of placozoans.</title>
        <authorList>
            <person name="Srivastava M."/>
            <person name="Begovic E."/>
            <person name="Chapman J."/>
            <person name="Putnam N.H."/>
            <person name="Hellsten U."/>
            <person name="Kawashima T."/>
            <person name="Kuo A."/>
            <person name="Mitros T."/>
            <person name="Salamov A."/>
            <person name="Carpenter M.L."/>
            <person name="Signorovitch A.Y."/>
            <person name="Moreno M.A."/>
            <person name="Kamm K."/>
            <person name="Grimwood J."/>
            <person name="Schmutz J."/>
            <person name="Shapiro H."/>
            <person name="Grigoriev I.V."/>
            <person name="Buss L.W."/>
            <person name="Schierwater B."/>
            <person name="Dellaporta S.L."/>
            <person name="Rokhsar D.S."/>
        </authorList>
    </citation>
    <scope>NUCLEOTIDE SEQUENCE [LARGE SCALE GENOMIC DNA]</scope>
    <source>
        <strain evidence="2 3">Grell-BS-1999</strain>
    </source>
</reference>
<dbReference type="Proteomes" id="UP000009022">
    <property type="component" value="Unassembled WGS sequence"/>
</dbReference>
<dbReference type="GeneID" id="6750668"/>
<dbReference type="InParanoid" id="B3RPE0"/>
<feature type="compositionally biased region" description="Low complexity" evidence="1">
    <location>
        <begin position="68"/>
        <end position="86"/>
    </location>
</feature>